<dbReference type="EMBL" id="AAMO01000012">
    <property type="protein sequence ID" value="EAQ01583.1"/>
    <property type="molecule type" value="Genomic_DNA"/>
</dbReference>
<dbReference type="CDD" id="cd00293">
    <property type="entry name" value="USP-like"/>
    <property type="match status" value="1"/>
</dbReference>
<evidence type="ECO:0000313" key="4">
    <source>
        <dbReference type="Proteomes" id="UP000004318"/>
    </source>
</evidence>
<evidence type="ECO:0000259" key="2">
    <source>
        <dbReference type="Pfam" id="PF00582"/>
    </source>
</evidence>
<evidence type="ECO:0000313" key="3">
    <source>
        <dbReference type="EMBL" id="EAQ01583.1"/>
    </source>
</evidence>
<evidence type="ECO:0000256" key="1">
    <source>
        <dbReference type="ARBA" id="ARBA00008791"/>
    </source>
</evidence>
<keyword evidence="4" id="KW-1185">Reference proteome</keyword>
<protein>
    <submittedName>
        <fullName evidence="3">Universal stress protein (Usp)</fullName>
    </submittedName>
</protein>
<name>A3U2K9_PSEBH</name>
<feature type="domain" description="UspA" evidence="2">
    <location>
        <begin position="1"/>
        <end position="137"/>
    </location>
</feature>
<dbReference type="AlphaFoldDB" id="A3U2K9"/>
<dbReference type="RefSeq" id="WP_009805062.1">
    <property type="nucleotide sequence ID" value="NZ_CH724131.1"/>
</dbReference>
<organism evidence="3 4">
    <name type="scientific">Pseudooceanicola batsensis (strain ATCC BAA-863 / DSM 15984 / KCTC 12145 / HTCC2597)</name>
    <name type="common">Oceanicola batsensis</name>
    <dbReference type="NCBI Taxonomy" id="252305"/>
    <lineage>
        <taxon>Bacteria</taxon>
        <taxon>Pseudomonadati</taxon>
        <taxon>Pseudomonadota</taxon>
        <taxon>Alphaproteobacteria</taxon>
        <taxon>Rhodobacterales</taxon>
        <taxon>Paracoccaceae</taxon>
        <taxon>Pseudooceanicola</taxon>
    </lineage>
</organism>
<dbReference type="SUPFAM" id="SSF52402">
    <property type="entry name" value="Adenine nucleotide alpha hydrolases-like"/>
    <property type="match status" value="1"/>
</dbReference>
<dbReference type="STRING" id="252305.OB2597_04063"/>
<comment type="similarity">
    <text evidence="1">Belongs to the universal stress protein A family.</text>
</comment>
<dbReference type="Pfam" id="PF00582">
    <property type="entry name" value="Usp"/>
    <property type="match status" value="1"/>
</dbReference>
<reference evidence="3 4" key="1">
    <citation type="journal article" date="2010" name="J. Bacteriol.">
        <title>Genome sequences of Oceanicola granulosus HTCC2516(T) and Oceanicola batsensis HTCC2597(TDelta).</title>
        <authorList>
            <person name="Thrash J.C."/>
            <person name="Cho J.C."/>
            <person name="Vergin K.L."/>
            <person name="Giovannoni S.J."/>
        </authorList>
    </citation>
    <scope>NUCLEOTIDE SEQUENCE [LARGE SCALE GENOMIC DNA]</scope>
    <source>
        <strain evidence="4">ATCC BAA-863 / DSM 15984 / KCTC 12145 / HTCC2597</strain>
    </source>
</reference>
<dbReference type="Proteomes" id="UP000004318">
    <property type="component" value="Unassembled WGS sequence"/>
</dbReference>
<dbReference type="OrthoDB" id="9792500at2"/>
<gene>
    <name evidence="3" type="ORF">OB2597_04063</name>
</gene>
<dbReference type="eggNOG" id="COG0589">
    <property type="taxonomic scope" value="Bacteria"/>
</dbReference>
<comment type="caution">
    <text evidence="3">The sequence shown here is derived from an EMBL/GenBank/DDBJ whole genome shotgun (WGS) entry which is preliminary data.</text>
</comment>
<dbReference type="InterPro" id="IPR006015">
    <property type="entry name" value="Universal_stress_UspA"/>
</dbReference>
<dbReference type="InterPro" id="IPR014729">
    <property type="entry name" value="Rossmann-like_a/b/a_fold"/>
</dbReference>
<dbReference type="PRINTS" id="PR01438">
    <property type="entry name" value="UNVRSLSTRESS"/>
</dbReference>
<proteinExistence type="inferred from homology"/>
<sequence length="139" mass="14480">MFKKIMVPVDLAHADRLEKALACAGALASQFGAETIYVGVSAAAPSSVAHTPEEFAQKLSAFAKEQAQRHGITTGAHAMTSHDPATDLDPTLMKAVDETGADLVVMASHVPNIADYVWPSNGGTLASHAKASVLVVRDS</sequence>
<dbReference type="HOGENOM" id="CLU_049301_12_2_5"/>
<dbReference type="Gene3D" id="3.40.50.620">
    <property type="entry name" value="HUPs"/>
    <property type="match status" value="1"/>
</dbReference>
<dbReference type="InterPro" id="IPR006016">
    <property type="entry name" value="UspA"/>
</dbReference>
<accession>A3U2K9</accession>